<dbReference type="OrthoDB" id="660026at2"/>
<feature type="signal peptide" evidence="1">
    <location>
        <begin position="1"/>
        <end position="22"/>
    </location>
</feature>
<dbReference type="AlphaFoldDB" id="A0A3E1P9G7"/>
<feature type="chain" id="PRO_5017655577" description="Lipoprotein" evidence="1">
    <location>
        <begin position="23"/>
        <end position="184"/>
    </location>
</feature>
<proteinExistence type="predicted"/>
<protein>
    <recommendedName>
        <fullName evidence="4">Lipoprotein</fullName>
    </recommendedName>
</protein>
<dbReference type="Proteomes" id="UP000261174">
    <property type="component" value="Unassembled WGS sequence"/>
</dbReference>
<organism evidence="2 3">
    <name type="scientific">Chitinophaga silvisoli</name>
    <dbReference type="NCBI Taxonomy" id="2291814"/>
    <lineage>
        <taxon>Bacteria</taxon>
        <taxon>Pseudomonadati</taxon>
        <taxon>Bacteroidota</taxon>
        <taxon>Chitinophagia</taxon>
        <taxon>Chitinophagales</taxon>
        <taxon>Chitinophagaceae</taxon>
        <taxon>Chitinophaga</taxon>
    </lineage>
</organism>
<keyword evidence="3" id="KW-1185">Reference proteome</keyword>
<evidence type="ECO:0008006" key="4">
    <source>
        <dbReference type="Google" id="ProtNLM"/>
    </source>
</evidence>
<gene>
    <name evidence="2" type="ORF">DXN04_04870</name>
</gene>
<dbReference type="EMBL" id="QTJV01000001">
    <property type="protein sequence ID" value="RFM36835.1"/>
    <property type="molecule type" value="Genomic_DNA"/>
</dbReference>
<evidence type="ECO:0000313" key="2">
    <source>
        <dbReference type="EMBL" id="RFM36835.1"/>
    </source>
</evidence>
<name>A0A3E1P9G7_9BACT</name>
<accession>A0A3E1P9G7</accession>
<evidence type="ECO:0000256" key="1">
    <source>
        <dbReference type="SAM" id="SignalP"/>
    </source>
</evidence>
<evidence type="ECO:0000313" key="3">
    <source>
        <dbReference type="Proteomes" id="UP000261174"/>
    </source>
</evidence>
<keyword evidence="1" id="KW-0732">Signal</keyword>
<comment type="caution">
    <text evidence="2">The sequence shown here is derived from an EMBL/GenBank/DDBJ whole genome shotgun (WGS) entry which is preliminary data.</text>
</comment>
<dbReference type="RefSeq" id="WP_116852154.1">
    <property type="nucleotide sequence ID" value="NZ_QTJV01000001.1"/>
</dbReference>
<sequence length="184" mass="20563">MKLCYYLAISMLCFTACNSSQSKTPVKKDGLVITDKQLGTTSLCNIGEVIKALTPARVDTSSTDYEKGKWYYVKAVLKDSSYLLLETSDLSSGKVMRLSTNSAKVITTSGYAVGTTIGDLFEKNEEVLVKKEYSKIFFKIKKDNVSLQADERFFQDLPAELTFDAFKKYRQVPLTLLVVTPVCQ</sequence>
<reference evidence="2 3" key="1">
    <citation type="submission" date="2018-08" db="EMBL/GenBank/DDBJ databases">
        <title>Chitinophaga sp. K20C18050901, a novel bacterium isolated from forest soil.</title>
        <authorList>
            <person name="Wang C."/>
        </authorList>
    </citation>
    <scope>NUCLEOTIDE SEQUENCE [LARGE SCALE GENOMIC DNA]</scope>
    <source>
        <strain evidence="2 3">K20C18050901</strain>
    </source>
</reference>